<dbReference type="EMBL" id="JAFCMP010000479">
    <property type="protein sequence ID" value="KAG5179352.1"/>
    <property type="molecule type" value="Genomic_DNA"/>
</dbReference>
<reference evidence="2" key="1">
    <citation type="submission" date="2021-02" db="EMBL/GenBank/DDBJ databases">
        <title>First Annotated Genome of the Yellow-green Alga Tribonema minus.</title>
        <authorList>
            <person name="Mahan K.M."/>
        </authorList>
    </citation>
    <scope>NUCLEOTIDE SEQUENCE</scope>
    <source>
        <strain evidence="2">UTEX B ZZ1240</strain>
    </source>
</reference>
<sequence>MDTSNEMQDSVLQGSEHVIGGSKRQALLNPLCIAAPVPPLLPPLLQLRVHRAAAATRGGLLYSGFYCTRHSDRDCALLSALAALASRLQQRPSHEDRSRQGSSMRGGRRHALCHSPRVTCVGLPPLPPISCNLTAAAALAMVAKDPCHMGQRCV</sequence>
<proteinExistence type="predicted"/>
<dbReference type="AlphaFoldDB" id="A0A836CBF5"/>
<gene>
    <name evidence="2" type="ORF">JKP88DRAFT_264341</name>
</gene>
<accession>A0A836CBF5</accession>
<organism evidence="2 3">
    <name type="scientific">Tribonema minus</name>
    <dbReference type="NCBI Taxonomy" id="303371"/>
    <lineage>
        <taxon>Eukaryota</taxon>
        <taxon>Sar</taxon>
        <taxon>Stramenopiles</taxon>
        <taxon>Ochrophyta</taxon>
        <taxon>PX clade</taxon>
        <taxon>Xanthophyceae</taxon>
        <taxon>Tribonematales</taxon>
        <taxon>Tribonemataceae</taxon>
        <taxon>Tribonema</taxon>
    </lineage>
</organism>
<protein>
    <submittedName>
        <fullName evidence="2">Uncharacterized protein</fullName>
    </submittedName>
</protein>
<evidence type="ECO:0000256" key="1">
    <source>
        <dbReference type="SAM" id="MobiDB-lite"/>
    </source>
</evidence>
<name>A0A836CBF5_9STRA</name>
<evidence type="ECO:0000313" key="3">
    <source>
        <dbReference type="Proteomes" id="UP000664859"/>
    </source>
</evidence>
<dbReference type="Proteomes" id="UP000664859">
    <property type="component" value="Unassembled WGS sequence"/>
</dbReference>
<comment type="caution">
    <text evidence="2">The sequence shown here is derived from an EMBL/GenBank/DDBJ whole genome shotgun (WGS) entry which is preliminary data.</text>
</comment>
<feature type="region of interest" description="Disordered" evidence="1">
    <location>
        <begin position="88"/>
        <end position="109"/>
    </location>
</feature>
<evidence type="ECO:0000313" key="2">
    <source>
        <dbReference type="EMBL" id="KAG5179352.1"/>
    </source>
</evidence>
<keyword evidence="3" id="KW-1185">Reference proteome</keyword>